<dbReference type="SMART" id="SM00554">
    <property type="entry name" value="FAS1"/>
    <property type="match status" value="1"/>
</dbReference>
<reference evidence="4 5" key="1">
    <citation type="journal article" date="2014" name="Antonie Van Leeuwenhoek">
        <title>Hyphomonas beringensis sp. nov. and Hyphomonas chukchiensis sp. nov., isolated from surface seawater of the Bering Sea and Chukchi Sea.</title>
        <authorList>
            <person name="Li C."/>
            <person name="Lai Q."/>
            <person name="Li G."/>
            <person name="Dong C."/>
            <person name="Wang J."/>
            <person name="Liao Y."/>
            <person name="Shao Z."/>
        </authorList>
    </citation>
    <scope>NUCLEOTIDE SEQUENCE [LARGE SCALE GENOMIC DNA]</scope>
    <source>
        <strain evidence="4 5">SCH89</strain>
    </source>
</reference>
<evidence type="ECO:0000259" key="3">
    <source>
        <dbReference type="PROSITE" id="PS50213"/>
    </source>
</evidence>
<feature type="region of interest" description="Disordered" evidence="1">
    <location>
        <begin position="67"/>
        <end position="93"/>
    </location>
</feature>
<feature type="compositionally biased region" description="Low complexity" evidence="1">
    <location>
        <begin position="80"/>
        <end position="92"/>
    </location>
</feature>
<dbReference type="Proteomes" id="UP000024942">
    <property type="component" value="Unassembled WGS sequence"/>
</dbReference>
<organism evidence="4 5">
    <name type="scientific">Hyphomonas oceanitis SCH89</name>
    <dbReference type="NCBI Taxonomy" id="1280953"/>
    <lineage>
        <taxon>Bacteria</taxon>
        <taxon>Pseudomonadati</taxon>
        <taxon>Pseudomonadota</taxon>
        <taxon>Alphaproteobacteria</taxon>
        <taxon>Hyphomonadales</taxon>
        <taxon>Hyphomonadaceae</taxon>
        <taxon>Hyphomonas</taxon>
    </lineage>
</organism>
<protein>
    <recommendedName>
        <fullName evidence="3">FAS1 domain-containing protein</fullName>
    </recommendedName>
</protein>
<dbReference type="GO" id="GO:0005615">
    <property type="term" value="C:extracellular space"/>
    <property type="evidence" value="ECO:0007669"/>
    <property type="project" value="TreeGrafter"/>
</dbReference>
<dbReference type="PANTHER" id="PTHR10900:SF124">
    <property type="entry name" value="FI05614P"/>
    <property type="match status" value="1"/>
</dbReference>
<comment type="caution">
    <text evidence="4">The sequence shown here is derived from an EMBL/GenBank/DDBJ whole genome shotgun (WGS) entry which is preliminary data.</text>
</comment>
<keyword evidence="5" id="KW-1185">Reference proteome</keyword>
<feature type="signal peptide" evidence="2">
    <location>
        <begin position="1"/>
        <end position="21"/>
    </location>
</feature>
<dbReference type="FunFam" id="2.30.180.10:FF:000032">
    <property type="entry name" value="Fasciclin domain-containing protein, putative"/>
    <property type="match status" value="1"/>
</dbReference>
<dbReference type="EMBL" id="ARYL01000015">
    <property type="protein sequence ID" value="KDA02259.1"/>
    <property type="molecule type" value="Genomic_DNA"/>
</dbReference>
<dbReference type="PROSITE" id="PS50213">
    <property type="entry name" value="FAS1"/>
    <property type="match status" value="1"/>
</dbReference>
<feature type="compositionally biased region" description="Polar residues" evidence="1">
    <location>
        <begin position="67"/>
        <end position="78"/>
    </location>
</feature>
<keyword evidence="2" id="KW-0732">Signal</keyword>
<dbReference type="InterPro" id="IPR050904">
    <property type="entry name" value="Adhesion/Biosynth-related"/>
</dbReference>
<dbReference type="OrthoDB" id="9800666at2"/>
<feature type="chain" id="PRO_5001573020" description="FAS1 domain-containing protein" evidence="2">
    <location>
        <begin position="22"/>
        <end position="297"/>
    </location>
</feature>
<dbReference type="AlphaFoldDB" id="A0A059G6A3"/>
<accession>A0A059G6A3</accession>
<dbReference type="GO" id="GO:0050839">
    <property type="term" value="F:cell adhesion molecule binding"/>
    <property type="evidence" value="ECO:0007669"/>
    <property type="project" value="TreeGrafter"/>
</dbReference>
<dbReference type="InterPro" id="IPR000782">
    <property type="entry name" value="FAS1_domain"/>
</dbReference>
<dbReference type="GO" id="GO:0030198">
    <property type="term" value="P:extracellular matrix organization"/>
    <property type="evidence" value="ECO:0007669"/>
    <property type="project" value="TreeGrafter"/>
</dbReference>
<evidence type="ECO:0000313" key="5">
    <source>
        <dbReference type="Proteomes" id="UP000024942"/>
    </source>
</evidence>
<evidence type="ECO:0000313" key="4">
    <source>
        <dbReference type="EMBL" id="KDA02259.1"/>
    </source>
</evidence>
<evidence type="ECO:0000256" key="2">
    <source>
        <dbReference type="SAM" id="SignalP"/>
    </source>
</evidence>
<dbReference type="eggNOG" id="COG2335">
    <property type="taxonomic scope" value="Bacteria"/>
</dbReference>
<dbReference type="STRING" id="1280953.HOC_10873"/>
<dbReference type="GO" id="GO:0031012">
    <property type="term" value="C:extracellular matrix"/>
    <property type="evidence" value="ECO:0007669"/>
    <property type="project" value="TreeGrafter"/>
</dbReference>
<gene>
    <name evidence="4" type="ORF">HOC_10873</name>
</gene>
<feature type="domain" description="FAS1" evidence="3">
    <location>
        <begin position="144"/>
        <end position="277"/>
    </location>
</feature>
<dbReference type="SUPFAM" id="SSF82153">
    <property type="entry name" value="FAS1 domain"/>
    <property type="match status" value="1"/>
</dbReference>
<dbReference type="InterPro" id="IPR036378">
    <property type="entry name" value="FAS1_dom_sf"/>
</dbReference>
<dbReference type="Gene3D" id="2.30.180.10">
    <property type="entry name" value="FAS1 domain"/>
    <property type="match status" value="1"/>
</dbReference>
<proteinExistence type="predicted"/>
<name>A0A059G6A3_9PROT</name>
<dbReference type="PATRIC" id="fig|1280953.3.peg.2193"/>
<evidence type="ECO:0000256" key="1">
    <source>
        <dbReference type="SAM" id="MobiDB-lite"/>
    </source>
</evidence>
<sequence length="297" mass="31119">MKRLLIIPATVALLTGLTATAQESNENADAVKTPAPVMAESNDQASLDGMTIEQLNAMQLERLQTGATTTADNESTFQVAEASTSSADADTSPMDMNAMADSEADMAATMSTETVTPYADTETTEMGGPDYKSEADASTHADMPGTLAQVAMDDARFTTLVSLVKLAGLDDTLTNYGPYTLFAPTNDAFDKLDPSVVAHLTSEEGKPELVALLKGHLIDGKYKAADIAQGETDLTTLASTTMDIERAGDMVTADNVDVVATDIKASNGVIHAIDTVIMEPADVDATSTEEMSTSADM</sequence>
<dbReference type="GO" id="GO:0007155">
    <property type="term" value="P:cell adhesion"/>
    <property type="evidence" value="ECO:0007669"/>
    <property type="project" value="TreeGrafter"/>
</dbReference>
<dbReference type="RefSeq" id="WP_051624777.1">
    <property type="nucleotide sequence ID" value="NZ_ARYL01000015.1"/>
</dbReference>
<dbReference type="PANTHER" id="PTHR10900">
    <property type="entry name" value="PERIOSTIN-RELATED"/>
    <property type="match status" value="1"/>
</dbReference>
<dbReference type="Pfam" id="PF02469">
    <property type="entry name" value="Fasciclin"/>
    <property type="match status" value="1"/>
</dbReference>